<reference evidence="1 2" key="1">
    <citation type="submission" date="2020-10" db="EMBL/GenBank/DDBJ databases">
        <title>Genome sequences of Pseudomonas isolates.</title>
        <authorList>
            <person name="Wessels L."/>
            <person name="Reich F."/>
            <person name="Hammerl J."/>
        </authorList>
    </citation>
    <scope>NUCLEOTIDE SEQUENCE [LARGE SCALE GENOMIC DNA]</scope>
    <source>
        <strain evidence="1 2">20-MO00624-0</strain>
    </source>
</reference>
<evidence type="ECO:0008006" key="3">
    <source>
        <dbReference type="Google" id="ProtNLM"/>
    </source>
</evidence>
<keyword evidence="2" id="KW-1185">Reference proteome</keyword>
<name>A0ABS0FN86_PSELU</name>
<dbReference type="RefSeq" id="WP_073449861.1">
    <property type="nucleotide sequence ID" value="NZ_FQYS01000005.1"/>
</dbReference>
<dbReference type="Proteomes" id="UP000626180">
    <property type="component" value="Unassembled WGS sequence"/>
</dbReference>
<evidence type="ECO:0000313" key="1">
    <source>
        <dbReference type="EMBL" id="MBF8641814.1"/>
    </source>
</evidence>
<protein>
    <recommendedName>
        <fullName evidence="3">XRE family transcriptional regulator</fullName>
    </recommendedName>
</protein>
<evidence type="ECO:0000313" key="2">
    <source>
        <dbReference type="Proteomes" id="UP000626180"/>
    </source>
</evidence>
<comment type="caution">
    <text evidence="1">The sequence shown here is derived from an EMBL/GenBank/DDBJ whole genome shotgun (WGS) entry which is preliminary data.</text>
</comment>
<proteinExistence type="predicted"/>
<accession>A0ABS0FN86</accession>
<organism evidence="1 2">
    <name type="scientific">Pseudomonas luteola</name>
    <dbReference type="NCBI Taxonomy" id="47886"/>
    <lineage>
        <taxon>Bacteria</taxon>
        <taxon>Pseudomonadati</taxon>
        <taxon>Pseudomonadota</taxon>
        <taxon>Gammaproteobacteria</taxon>
        <taxon>Pseudomonadales</taxon>
        <taxon>Pseudomonadaceae</taxon>
        <taxon>Pseudomonas</taxon>
    </lineage>
</organism>
<sequence>MGRWLDKIQKNTDTLPTKPTKLGFVGFVGAHSTDIQKKIPANDSLTYQQIGWLAAIASLLEMDTTRLLKLGLIDSYDLEEQLEADPRKVAALIRTNPVWRE</sequence>
<dbReference type="EMBL" id="JADMCD010000007">
    <property type="protein sequence ID" value="MBF8641814.1"/>
    <property type="molecule type" value="Genomic_DNA"/>
</dbReference>
<gene>
    <name evidence="1" type="ORF">IRZ65_14090</name>
</gene>